<comment type="caution">
    <text evidence="2">The sequence shown here is derived from an EMBL/GenBank/DDBJ whole genome shotgun (WGS) entry which is preliminary data.</text>
</comment>
<dbReference type="Proteomes" id="UP000499080">
    <property type="component" value="Unassembled WGS sequence"/>
</dbReference>
<sequence>MSRVMIFDYMQDSLEKPFNNLQVIQAYTNESFFIRTRCHKHNVRQLQDHCDSEVAYRTGYHVMVNIRLNVILRILPPRISERLFSSSSAGSRPDPGNSLPKCYPKDEC</sequence>
<evidence type="ECO:0000256" key="1">
    <source>
        <dbReference type="SAM" id="MobiDB-lite"/>
    </source>
</evidence>
<gene>
    <name evidence="2" type="ORF">AVEN_199607_1</name>
</gene>
<evidence type="ECO:0000313" key="3">
    <source>
        <dbReference type="Proteomes" id="UP000499080"/>
    </source>
</evidence>
<evidence type="ECO:0000313" key="2">
    <source>
        <dbReference type="EMBL" id="GBN03576.1"/>
    </source>
</evidence>
<keyword evidence="3" id="KW-1185">Reference proteome</keyword>
<reference evidence="2 3" key="1">
    <citation type="journal article" date="2019" name="Sci. Rep.">
        <title>Orb-weaving spider Araneus ventricosus genome elucidates the spidroin gene catalogue.</title>
        <authorList>
            <person name="Kono N."/>
            <person name="Nakamura H."/>
            <person name="Ohtoshi R."/>
            <person name="Moran D.A.P."/>
            <person name="Shinohara A."/>
            <person name="Yoshida Y."/>
            <person name="Fujiwara M."/>
            <person name="Mori M."/>
            <person name="Tomita M."/>
            <person name="Arakawa K."/>
        </authorList>
    </citation>
    <scope>NUCLEOTIDE SEQUENCE [LARGE SCALE GENOMIC DNA]</scope>
</reference>
<feature type="region of interest" description="Disordered" evidence="1">
    <location>
        <begin position="84"/>
        <end position="108"/>
    </location>
</feature>
<accession>A0A4Y2KQJ2</accession>
<name>A0A4Y2KQJ2_ARAVE</name>
<organism evidence="2 3">
    <name type="scientific">Araneus ventricosus</name>
    <name type="common">Orbweaver spider</name>
    <name type="synonym">Epeira ventricosa</name>
    <dbReference type="NCBI Taxonomy" id="182803"/>
    <lineage>
        <taxon>Eukaryota</taxon>
        <taxon>Metazoa</taxon>
        <taxon>Ecdysozoa</taxon>
        <taxon>Arthropoda</taxon>
        <taxon>Chelicerata</taxon>
        <taxon>Arachnida</taxon>
        <taxon>Araneae</taxon>
        <taxon>Araneomorphae</taxon>
        <taxon>Entelegynae</taxon>
        <taxon>Araneoidea</taxon>
        <taxon>Araneidae</taxon>
        <taxon>Araneus</taxon>
    </lineage>
</organism>
<dbReference type="EMBL" id="BGPR01004808">
    <property type="protein sequence ID" value="GBN03576.1"/>
    <property type="molecule type" value="Genomic_DNA"/>
</dbReference>
<dbReference type="AlphaFoldDB" id="A0A4Y2KQJ2"/>
<protein>
    <submittedName>
        <fullName evidence="2">Uncharacterized protein</fullName>
    </submittedName>
</protein>
<proteinExistence type="predicted"/>